<keyword evidence="3 13" id="KW-1003">Cell membrane</keyword>
<evidence type="ECO:0000313" key="16">
    <source>
        <dbReference type="Proteomes" id="UP000247689"/>
    </source>
</evidence>
<dbReference type="PANTHER" id="PTHR10566:SF113">
    <property type="entry name" value="PROTEIN ACTIVITY OF BC1 COMPLEX KINASE 7, CHLOROPLASTIC"/>
    <property type="match status" value="1"/>
</dbReference>
<evidence type="ECO:0000256" key="3">
    <source>
        <dbReference type="ARBA" id="ARBA00022475"/>
    </source>
</evidence>
<dbReference type="InterPro" id="IPR004147">
    <property type="entry name" value="ABC1_dom"/>
</dbReference>
<evidence type="ECO:0000256" key="12">
    <source>
        <dbReference type="ARBA" id="ARBA00023136"/>
    </source>
</evidence>
<comment type="similarity">
    <text evidence="13">Belongs to the ABC1 family. UbiB subfamily.</text>
</comment>
<evidence type="ECO:0000256" key="1">
    <source>
        <dbReference type="ARBA" id="ARBA00005020"/>
    </source>
</evidence>
<evidence type="ECO:0000256" key="6">
    <source>
        <dbReference type="ARBA" id="ARBA00022688"/>
    </source>
</evidence>
<dbReference type="CDD" id="cd13972">
    <property type="entry name" value="UbiB"/>
    <property type="match status" value="1"/>
</dbReference>
<keyword evidence="10 13" id="KW-0067">ATP-binding</keyword>
<dbReference type="GO" id="GO:0005524">
    <property type="term" value="F:ATP binding"/>
    <property type="evidence" value="ECO:0007669"/>
    <property type="project" value="UniProtKB-KW"/>
</dbReference>
<evidence type="ECO:0000256" key="9">
    <source>
        <dbReference type="ARBA" id="ARBA00022777"/>
    </source>
</evidence>
<feature type="binding site" evidence="13">
    <location>
        <position position="152"/>
    </location>
    <ligand>
        <name>ATP</name>
        <dbReference type="ChEBI" id="CHEBI:30616"/>
    </ligand>
</feature>
<dbReference type="EC" id="2.7.-.-" evidence="13"/>
<keyword evidence="12 13" id="KW-0472">Membrane</keyword>
<organism evidence="15 16">
    <name type="scientific">Kangiella spongicola</name>
    <dbReference type="NCBI Taxonomy" id="796379"/>
    <lineage>
        <taxon>Bacteria</taxon>
        <taxon>Pseudomonadati</taxon>
        <taxon>Pseudomonadota</taxon>
        <taxon>Gammaproteobacteria</taxon>
        <taxon>Kangiellales</taxon>
        <taxon>Kangiellaceae</taxon>
        <taxon>Kangiella</taxon>
    </lineage>
</organism>
<dbReference type="PANTHER" id="PTHR10566">
    <property type="entry name" value="CHAPERONE-ACTIVITY OF BC1 COMPLEX CABC1 -RELATED"/>
    <property type="match status" value="1"/>
</dbReference>
<evidence type="ECO:0000256" key="7">
    <source>
        <dbReference type="ARBA" id="ARBA00022692"/>
    </source>
</evidence>
<dbReference type="HAMAP" id="MF_00414">
    <property type="entry name" value="UbiB"/>
    <property type="match status" value="1"/>
</dbReference>
<keyword evidence="4" id="KW-0997">Cell inner membrane</keyword>
<keyword evidence="8 13" id="KW-0547">Nucleotide-binding</keyword>
<dbReference type="SUPFAM" id="SSF56112">
    <property type="entry name" value="Protein kinase-like (PK-like)"/>
    <property type="match status" value="1"/>
</dbReference>
<dbReference type="InterPro" id="IPR045308">
    <property type="entry name" value="UbiB_bact"/>
</dbReference>
<dbReference type="InterPro" id="IPR010232">
    <property type="entry name" value="UbiB"/>
</dbReference>
<evidence type="ECO:0000256" key="2">
    <source>
        <dbReference type="ARBA" id="ARBA00009670"/>
    </source>
</evidence>
<dbReference type="Proteomes" id="UP000247689">
    <property type="component" value="Unassembled WGS sequence"/>
</dbReference>
<dbReference type="RefSeq" id="WP_110199547.1">
    <property type="nucleotide sequence ID" value="NZ_QICH01000001.1"/>
</dbReference>
<dbReference type="NCBIfam" id="NF003404">
    <property type="entry name" value="PRK04750.1"/>
    <property type="match status" value="1"/>
</dbReference>
<evidence type="ECO:0000256" key="11">
    <source>
        <dbReference type="ARBA" id="ARBA00022989"/>
    </source>
</evidence>
<comment type="function">
    <text evidence="13">Is probably a protein kinase regulator of UbiI activity which is involved in aerobic coenzyme Q (ubiquinone) biosynthesis.</text>
</comment>
<feature type="domain" description="ABC1 atypical kinase-like" evidence="14">
    <location>
        <begin position="93"/>
        <end position="343"/>
    </location>
</feature>
<dbReference type="InterPro" id="IPR050154">
    <property type="entry name" value="UbiB_kinase"/>
</dbReference>
<dbReference type="AlphaFoldDB" id="A0A318DCV1"/>
<evidence type="ECO:0000259" key="14">
    <source>
        <dbReference type="Pfam" id="PF03109"/>
    </source>
</evidence>
<dbReference type="GO" id="GO:0005886">
    <property type="term" value="C:plasma membrane"/>
    <property type="evidence" value="ECO:0007669"/>
    <property type="project" value="UniProtKB-UniRule"/>
</dbReference>
<keyword evidence="7 13" id="KW-0812">Transmembrane</keyword>
<dbReference type="GO" id="GO:0006744">
    <property type="term" value="P:ubiquinone biosynthetic process"/>
    <property type="evidence" value="ECO:0007669"/>
    <property type="project" value="UniProtKB-UniPathway"/>
</dbReference>
<reference evidence="15 16" key="1">
    <citation type="submission" date="2018-05" db="EMBL/GenBank/DDBJ databases">
        <title>Kangiella spongicola genome sequence.</title>
        <authorList>
            <person name="Maclea K.S."/>
            <person name="Goen A.E."/>
            <person name="Kelley C."/>
            <person name="Underriner A."/>
            <person name="Silverwood T."/>
            <person name="Trachtenberg A.M."/>
        </authorList>
    </citation>
    <scope>NUCLEOTIDE SEQUENCE [LARGE SCALE GENOMIC DNA]</scope>
    <source>
        <strain evidence="15 16">ATCC BAA-2076</strain>
    </source>
</reference>
<comment type="caution">
    <text evidence="15">The sequence shown here is derived from an EMBL/GenBank/DDBJ whole genome shotgun (WGS) entry which is preliminary data.</text>
</comment>
<gene>
    <name evidence="13" type="primary">ubiB</name>
    <name evidence="15" type="ORF">DL796_02220</name>
</gene>
<feature type="active site" description="Proton acceptor" evidence="13">
    <location>
        <position position="287"/>
    </location>
</feature>
<keyword evidence="16" id="KW-1185">Reference proteome</keyword>
<protein>
    <recommendedName>
        <fullName evidence="13">Probable protein kinase UbiB</fullName>
        <ecNumber evidence="13">2.7.-.-</ecNumber>
    </recommendedName>
    <alternativeName>
        <fullName evidence="13">Ubiquinone biosynthesis protein UbiB</fullName>
    </alternativeName>
</protein>
<evidence type="ECO:0000256" key="4">
    <source>
        <dbReference type="ARBA" id="ARBA00022519"/>
    </source>
</evidence>
<comment type="similarity">
    <text evidence="2">Belongs to the protein kinase superfamily. ADCK protein kinase family.</text>
</comment>
<sequence length="550" mass="63056">MNTIKQLHHALKINRTLVRYGLDEFLTPTPLAVLRPVARLFSLSFKKSAQDKSRGERLRLAMIELGPIYIKLGQMLSTRRDLVPPDIADELARLQDQVEPFPSDQAKAVIEKQLGATIEQVFTSFSTTPLASASIAQVHEATLKSGEEVVVKVLRPNIRKKIRRDLSMMHELASWAEKYSSEARRLRIKEVVKEYDSTLEREVDLRIEAANTSHLRHNFSDSELLYVPKIYWDYTRSKVMVVEKIAGTPIGDVQRLKDDGVNMKELADRGVEIFFTQVFRDSFFHADMHPGNIFVDTTNPEKPQYIAIDCGIMGTLEEADKRYLAHNFLAFFERDYKRIAELHVESGWIDDDVSIPEFESAIRAACEPIFGKSLAEISFGHFLIQLFQTARRFNMKVQPQLVLLQKTLLYVEGLGRQLYPQLDLWETAQPYLRKWLRDQIGPQAIFDEVKAQLPDWLHKAPKIPGLLFDNVHRLGQELEKFEGLKKELTQLEHYKLRQNHAQKHAIIGSGFALLSGLLYLGLPQDWVPALSSGVLALFFLVKSLWPIKTK</sequence>
<comment type="pathway">
    <text evidence="1 13">Cofactor biosynthesis; ubiquinone biosynthesis [regulation].</text>
</comment>
<proteinExistence type="inferred from homology"/>
<evidence type="ECO:0000256" key="13">
    <source>
        <dbReference type="HAMAP-Rule" id="MF_00414"/>
    </source>
</evidence>
<evidence type="ECO:0000256" key="8">
    <source>
        <dbReference type="ARBA" id="ARBA00022741"/>
    </source>
</evidence>
<dbReference type="GO" id="GO:0004672">
    <property type="term" value="F:protein kinase activity"/>
    <property type="evidence" value="ECO:0007669"/>
    <property type="project" value="UniProtKB-UniRule"/>
</dbReference>
<evidence type="ECO:0000256" key="5">
    <source>
        <dbReference type="ARBA" id="ARBA00022679"/>
    </source>
</evidence>
<dbReference type="NCBIfam" id="TIGR01982">
    <property type="entry name" value="UbiB"/>
    <property type="match status" value="1"/>
</dbReference>
<evidence type="ECO:0000313" key="15">
    <source>
        <dbReference type="EMBL" id="PXF63979.1"/>
    </source>
</evidence>
<keyword evidence="5 13" id="KW-0808">Transferase</keyword>
<keyword evidence="11 13" id="KW-1133">Transmembrane helix</keyword>
<dbReference type="Pfam" id="PF03109">
    <property type="entry name" value="ABC1"/>
    <property type="match status" value="1"/>
</dbReference>
<name>A0A318DCV1_9GAMM</name>
<dbReference type="InterPro" id="IPR011009">
    <property type="entry name" value="Kinase-like_dom_sf"/>
</dbReference>
<keyword evidence="6 13" id="KW-0831">Ubiquinone biosynthesis</keyword>
<dbReference type="OrthoDB" id="9795390at2"/>
<accession>A0A318DCV1</accession>
<feature type="binding site" evidence="13">
    <location>
        <begin position="130"/>
        <end position="138"/>
    </location>
    <ligand>
        <name>ATP</name>
        <dbReference type="ChEBI" id="CHEBI:30616"/>
    </ligand>
</feature>
<keyword evidence="15" id="KW-0830">Ubiquinone</keyword>
<evidence type="ECO:0000256" key="10">
    <source>
        <dbReference type="ARBA" id="ARBA00022840"/>
    </source>
</evidence>
<dbReference type="UniPathway" id="UPA00232"/>
<dbReference type="EMBL" id="QICH01000001">
    <property type="protein sequence ID" value="PXF63979.1"/>
    <property type="molecule type" value="Genomic_DNA"/>
</dbReference>
<dbReference type="GO" id="GO:0010795">
    <property type="term" value="P:regulation of ubiquinone biosynthetic process"/>
    <property type="evidence" value="ECO:0007669"/>
    <property type="project" value="UniProtKB-UniRule"/>
</dbReference>
<keyword evidence="9 13" id="KW-0418">Kinase</keyword>